<dbReference type="AlphaFoldDB" id="A0A834WGF0"/>
<dbReference type="EC" id="3.1.1.11" evidence="4 12"/>
<keyword evidence="9 12" id="KW-0063">Aspartyl esterase</keyword>
<evidence type="ECO:0000313" key="15">
    <source>
        <dbReference type="Proteomes" id="UP000634136"/>
    </source>
</evidence>
<keyword evidence="7" id="KW-0732">Signal</keyword>
<evidence type="ECO:0000256" key="6">
    <source>
        <dbReference type="ARBA" id="ARBA00022525"/>
    </source>
</evidence>
<dbReference type="FunFam" id="2.160.20.10:FF:000008">
    <property type="entry name" value="Pectinesterase"/>
    <property type="match status" value="1"/>
</dbReference>
<sequence length="332" mass="36017">MAVRKTSVDKEVLGAEEGPPKIVRVSQNGNGQFKSITEAINSIPHGNTKRIIVYIAGGTYNEKVMINRTKPFVTLFGEPGNKPNLTYNGNAKRFGTVDSTALQYGTVDSASLIVESDYFVAANLIISNSAPMPDGKRKGAQAVAMRISGDKAAFYGCTFLGFQDTICDDRGYHFFKDCTIQGTVDFIFGSGKSLYLMQNTRLNVVESIIGGGMIAAHAGKSVTEDTGYSFVQCEVIGNAKGAFLGRAWMTSPKVVYAYTTMGTVVDPLGWSHNNHPERANTVYFGEYKNKGVGSDAKGRAHFTKQLSDSEARPFISLAYIQASKWLLPPPKV</sequence>
<dbReference type="InterPro" id="IPR033131">
    <property type="entry name" value="Pectinesterase_Asp_AS"/>
</dbReference>
<comment type="catalytic activity">
    <reaction evidence="10 12">
        <text>[(1-&gt;4)-alpha-D-galacturonosyl methyl ester](n) + n H2O = [(1-&gt;4)-alpha-D-galacturonosyl](n) + n methanol + n H(+)</text>
        <dbReference type="Rhea" id="RHEA:22380"/>
        <dbReference type="Rhea" id="RHEA-COMP:14570"/>
        <dbReference type="Rhea" id="RHEA-COMP:14573"/>
        <dbReference type="ChEBI" id="CHEBI:15377"/>
        <dbReference type="ChEBI" id="CHEBI:15378"/>
        <dbReference type="ChEBI" id="CHEBI:17790"/>
        <dbReference type="ChEBI" id="CHEBI:140522"/>
        <dbReference type="ChEBI" id="CHEBI:140523"/>
        <dbReference type="EC" id="3.1.1.11"/>
    </reaction>
</comment>
<feature type="active site" evidence="11">
    <location>
        <position position="185"/>
    </location>
</feature>
<organism evidence="14 15">
    <name type="scientific">Senna tora</name>
    <dbReference type="NCBI Taxonomy" id="362788"/>
    <lineage>
        <taxon>Eukaryota</taxon>
        <taxon>Viridiplantae</taxon>
        <taxon>Streptophyta</taxon>
        <taxon>Embryophyta</taxon>
        <taxon>Tracheophyta</taxon>
        <taxon>Spermatophyta</taxon>
        <taxon>Magnoliopsida</taxon>
        <taxon>eudicotyledons</taxon>
        <taxon>Gunneridae</taxon>
        <taxon>Pentapetalae</taxon>
        <taxon>rosids</taxon>
        <taxon>fabids</taxon>
        <taxon>Fabales</taxon>
        <taxon>Fabaceae</taxon>
        <taxon>Caesalpinioideae</taxon>
        <taxon>Cassia clade</taxon>
        <taxon>Senna</taxon>
    </lineage>
</organism>
<evidence type="ECO:0000256" key="10">
    <source>
        <dbReference type="ARBA" id="ARBA00047928"/>
    </source>
</evidence>
<dbReference type="Proteomes" id="UP000634136">
    <property type="component" value="Unassembled WGS sequence"/>
</dbReference>
<feature type="domain" description="Pectinesterase catalytic" evidence="13">
    <location>
        <begin position="23"/>
        <end position="322"/>
    </location>
</feature>
<evidence type="ECO:0000256" key="4">
    <source>
        <dbReference type="ARBA" id="ARBA00013229"/>
    </source>
</evidence>
<evidence type="ECO:0000256" key="9">
    <source>
        <dbReference type="ARBA" id="ARBA00023085"/>
    </source>
</evidence>
<evidence type="ECO:0000256" key="2">
    <source>
        <dbReference type="ARBA" id="ARBA00005184"/>
    </source>
</evidence>
<dbReference type="EMBL" id="JAAIUW010000008">
    <property type="protein sequence ID" value="KAF7822425.1"/>
    <property type="molecule type" value="Genomic_DNA"/>
</dbReference>
<dbReference type="InterPro" id="IPR011050">
    <property type="entry name" value="Pectin_lyase_fold/virulence"/>
</dbReference>
<comment type="subcellular location">
    <subcellularLocation>
        <location evidence="1">Secreted</location>
        <location evidence="1">Cell wall</location>
    </subcellularLocation>
</comment>
<accession>A0A834WGF0</accession>
<dbReference type="SUPFAM" id="SSF51126">
    <property type="entry name" value="Pectin lyase-like"/>
    <property type="match status" value="1"/>
</dbReference>
<protein>
    <recommendedName>
        <fullName evidence="4 12">Pectinesterase</fullName>
        <ecNumber evidence="4 12">3.1.1.11</ecNumber>
    </recommendedName>
</protein>
<keyword evidence="6" id="KW-0964">Secreted</keyword>
<evidence type="ECO:0000256" key="3">
    <source>
        <dbReference type="ARBA" id="ARBA00008891"/>
    </source>
</evidence>
<dbReference type="GO" id="GO:0042545">
    <property type="term" value="P:cell wall modification"/>
    <property type="evidence" value="ECO:0007669"/>
    <property type="project" value="UniProtKB-UniRule"/>
</dbReference>
<evidence type="ECO:0000256" key="1">
    <source>
        <dbReference type="ARBA" id="ARBA00004191"/>
    </source>
</evidence>
<dbReference type="Gene3D" id="2.160.20.10">
    <property type="entry name" value="Single-stranded right-handed beta-helix, Pectin lyase-like"/>
    <property type="match status" value="1"/>
</dbReference>
<evidence type="ECO:0000313" key="14">
    <source>
        <dbReference type="EMBL" id="KAF7822425.1"/>
    </source>
</evidence>
<dbReference type="InterPro" id="IPR012334">
    <property type="entry name" value="Pectin_lyas_fold"/>
</dbReference>
<dbReference type="GO" id="GO:0030599">
    <property type="term" value="F:pectinesterase activity"/>
    <property type="evidence" value="ECO:0007669"/>
    <property type="project" value="UniProtKB-UniRule"/>
</dbReference>
<keyword evidence="8 12" id="KW-0378">Hydrolase</keyword>
<gene>
    <name evidence="14" type="ORF">G2W53_027880</name>
</gene>
<dbReference type="PANTHER" id="PTHR31321:SF87">
    <property type="entry name" value="PECTINESTERASE 63-RELATED"/>
    <property type="match status" value="1"/>
</dbReference>
<dbReference type="PROSITE" id="PS00503">
    <property type="entry name" value="PECTINESTERASE_2"/>
    <property type="match status" value="1"/>
</dbReference>
<evidence type="ECO:0000256" key="8">
    <source>
        <dbReference type="ARBA" id="ARBA00022801"/>
    </source>
</evidence>
<evidence type="ECO:0000256" key="11">
    <source>
        <dbReference type="PROSITE-ProRule" id="PRU10040"/>
    </source>
</evidence>
<name>A0A834WGF0_9FABA</name>
<evidence type="ECO:0000256" key="5">
    <source>
        <dbReference type="ARBA" id="ARBA00022512"/>
    </source>
</evidence>
<dbReference type="GO" id="GO:0045490">
    <property type="term" value="P:pectin catabolic process"/>
    <property type="evidence" value="ECO:0007669"/>
    <property type="project" value="UniProtKB-UniRule"/>
</dbReference>
<comment type="caution">
    <text evidence="14">The sequence shown here is derived from an EMBL/GenBank/DDBJ whole genome shotgun (WGS) entry which is preliminary data.</text>
</comment>
<evidence type="ECO:0000256" key="12">
    <source>
        <dbReference type="RuleBase" id="RU000589"/>
    </source>
</evidence>
<proteinExistence type="inferred from homology"/>
<comment type="similarity">
    <text evidence="3">Belongs to the pectinesterase family.</text>
</comment>
<evidence type="ECO:0000256" key="7">
    <source>
        <dbReference type="ARBA" id="ARBA00022729"/>
    </source>
</evidence>
<dbReference type="Pfam" id="PF01095">
    <property type="entry name" value="Pectinesterase"/>
    <property type="match status" value="1"/>
</dbReference>
<dbReference type="PANTHER" id="PTHR31321">
    <property type="entry name" value="ACYL-COA THIOESTER HYDROLASE YBHC-RELATED"/>
    <property type="match status" value="1"/>
</dbReference>
<keyword evidence="5" id="KW-0134">Cell wall</keyword>
<dbReference type="UniPathway" id="UPA00545">
    <property type="reaction ID" value="UER00823"/>
</dbReference>
<dbReference type="OrthoDB" id="2019149at2759"/>
<evidence type="ECO:0000259" key="13">
    <source>
        <dbReference type="Pfam" id="PF01095"/>
    </source>
</evidence>
<dbReference type="InterPro" id="IPR000070">
    <property type="entry name" value="Pectinesterase_cat"/>
</dbReference>
<comment type="pathway">
    <text evidence="2 12">Glycan metabolism; pectin degradation; 2-dehydro-3-deoxy-D-gluconate from pectin: step 1/5.</text>
</comment>
<keyword evidence="15" id="KW-1185">Reference proteome</keyword>
<reference evidence="14" key="1">
    <citation type="submission" date="2020-09" db="EMBL/GenBank/DDBJ databases">
        <title>Genome-Enabled Discovery of Anthraquinone Biosynthesis in Senna tora.</title>
        <authorList>
            <person name="Kang S.-H."/>
            <person name="Pandey R.P."/>
            <person name="Lee C.-M."/>
            <person name="Sim J.-S."/>
            <person name="Jeong J.-T."/>
            <person name="Choi B.-S."/>
            <person name="Jung M."/>
            <person name="Ginzburg D."/>
            <person name="Zhao K."/>
            <person name="Won S.Y."/>
            <person name="Oh T.-J."/>
            <person name="Yu Y."/>
            <person name="Kim N.-H."/>
            <person name="Lee O.R."/>
            <person name="Lee T.-H."/>
            <person name="Bashyal P."/>
            <person name="Kim T.-S."/>
            <person name="Lee W.-H."/>
            <person name="Kawkins C."/>
            <person name="Kim C.-K."/>
            <person name="Kim J.S."/>
            <person name="Ahn B.O."/>
            <person name="Rhee S.Y."/>
            <person name="Sohng J.K."/>
        </authorList>
    </citation>
    <scope>NUCLEOTIDE SEQUENCE</scope>
    <source>
        <tissue evidence="14">Leaf</tissue>
    </source>
</reference>